<dbReference type="GO" id="GO:0008824">
    <property type="term" value="F:cyanate hydratase activity"/>
    <property type="evidence" value="ECO:0007669"/>
    <property type="project" value="InterPro"/>
</dbReference>
<dbReference type="Proteomes" id="UP000886653">
    <property type="component" value="Unassembled WGS sequence"/>
</dbReference>
<evidence type="ECO:0000313" key="5">
    <source>
        <dbReference type="Proteomes" id="UP000886653"/>
    </source>
</evidence>
<dbReference type="SUPFAM" id="SSF55234">
    <property type="entry name" value="Cyanase C-terminal domain"/>
    <property type="match status" value="1"/>
</dbReference>
<evidence type="ECO:0000259" key="3">
    <source>
        <dbReference type="SMART" id="SM01116"/>
    </source>
</evidence>
<keyword evidence="5" id="KW-1185">Reference proteome</keyword>
<evidence type="ECO:0000256" key="1">
    <source>
        <dbReference type="ARBA" id="ARBA00003561"/>
    </source>
</evidence>
<accession>A0A9P6NNI3</accession>
<reference evidence="4" key="1">
    <citation type="submission" date="2013-11" db="EMBL/GenBank/DDBJ databases">
        <title>Genome sequence of the fusiform rust pathogen reveals effectors for host alternation and coevolution with pine.</title>
        <authorList>
            <consortium name="DOE Joint Genome Institute"/>
            <person name="Smith K."/>
            <person name="Pendleton A."/>
            <person name="Kubisiak T."/>
            <person name="Anderson C."/>
            <person name="Salamov A."/>
            <person name="Aerts A."/>
            <person name="Riley R."/>
            <person name="Clum A."/>
            <person name="Lindquist E."/>
            <person name="Ence D."/>
            <person name="Campbell M."/>
            <person name="Kronenberg Z."/>
            <person name="Feau N."/>
            <person name="Dhillon B."/>
            <person name="Hamelin R."/>
            <person name="Burleigh J."/>
            <person name="Smith J."/>
            <person name="Yandell M."/>
            <person name="Nelson C."/>
            <person name="Grigoriev I."/>
            <person name="Davis J."/>
        </authorList>
    </citation>
    <scope>NUCLEOTIDE SEQUENCE</scope>
    <source>
        <strain evidence="4">G11</strain>
    </source>
</reference>
<sequence length="180" mass="20443">MSLISLLLKHQARSSSIRLKCTKAKPLSYQFHPSISLGPLAWFSTAHHLRGEVKSLKTHKVLKQTPQFCSTLFDAKLAKSLSFSEIAKEIERSEVWTAALFYGQAKPEPKDLEALSKTLEIKLQILVVFGYPIKAIIHEKFGDGIMSAIDFNCDVKKVKENDVERVNITLNGKWLPYTRW</sequence>
<dbReference type="InterPro" id="IPR008076">
    <property type="entry name" value="Cyanase"/>
</dbReference>
<dbReference type="InterPro" id="IPR003712">
    <property type="entry name" value="Cyanate_lyase_C"/>
</dbReference>
<dbReference type="PANTHER" id="PTHR34186:SF2">
    <property type="entry name" value="CYANATE HYDRATASE"/>
    <property type="match status" value="1"/>
</dbReference>
<dbReference type="PANTHER" id="PTHR34186">
    <property type="entry name" value="CYANATE HYDRATASE"/>
    <property type="match status" value="1"/>
</dbReference>
<organism evidence="4 5">
    <name type="scientific">Cronartium quercuum f. sp. fusiforme G11</name>
    <dbReference type="NCBI Taxonomy" id="708437"/>
    <lineage>
        <taxon>Eukaryota</taxon>
        <taxon>Fungi</taxon>
        <taxon>Dikarya</taxon>
        <taxon>Basidiomycota</taxon>
        <taxon>Pucciniomycotina</taxon>
        <taxon>Pucciniomycetes</taxon>
        <taxon>Pucciniales</taxon>
        <taxon>Coleosporiaceae</taxon>
        <taxon>Cronartium</taxon>
    </lineage>
</organism>
<feature type="domain" description="Cyanate lyase C-terminal" evidence="3">
    <location>
        <begin position="118"/>
        <end position="180"/>
    </location>
</feature>
<comment type="caution">
    <text evidence="4">The sequence shown here is derived from an EMBL/GenBank/DDBJ whole genome shotgun (WGS) entry which is preliminary data.</text>
</comment>
<protein>
    <recommendedName>
        <fullName evidence="3">Cyanate lyase C-terminal domain-containing protein</fullName>
    </recommendedName>
</protein>
<dbReference type="AlphaFoldDB" id="A0A9P6NNI3"/>
<dbReference type="GO" id="GO:0003677">
    <property type="term" value="F:DNA binding"/>
    <property type="evidence" value="ECO:0007669"/>
    <property type="project" value="InterPro"/>
</dbReference>
<dbReference type="InterPro" id="IPR036581">
    <property type="entry name" value="Cyanate_lyase_C_sf"/>
</dbReference>
<evidence type="ECO:0000256" key="2">
    <source>
        <dbReference type="ARBA" id="ARBA00023239"/>
    </source>
</evidence>
<dbReference type="SUPFAM" id="SSF47413">
    <property type="entry name" value="lambda repressor-like DNA-binding domains"/>
    <property type="match status" value="1"/>
</dbReference>
<dbReference type="EMBL" id="MU167230">
    <property type="protein sequence ID" value="KAG0149144.1"/>
    <property type="molecule type" value="Genomic_DNA"/>
</dbReference>
<dbReference type="SMART" id="SM01116">
    <property type="entry name" value="Cyanate_lyase"/>
    <property type="match status" value="1"/>
</dbReference>
<proteinExistence type="predicted"/>
<comment type="function">
    <text evidence="1">Catalyzes the reaction of cyanate with bicarbonate to produce ammonia and carbon dioxide.</text>
</comment>
<dbReference type="Gene3D" id="3.30.1160.10">
    <property type="entry name" value="Cyanate lyase, C-terminal domain"/>
    <property type="match status" value="1"/>
</dbReference>
<keyword evidence="2" id="KW-0456">Lyase</keyword>
<gene>
    <name evidence="4" type="ORF">CROQUDRAFT_669423</name>
</gene>
<name>A0A9P6NNI3_9BASI</name>
<dbReference type="InterPro" id="IPR010982">
    <property type="entry name" value="Lambda_DNA-bd_dom_sf"/>
</dbReference>
<dbReference type="Pfam" id="PF02560">
    <property type="entry name" value="Cyanate_lyase"/>
    <property type="match status" value="1"/>
</dbReference>
<dbReference type="OrthoDB" id="2505745at2759"/>
<evidence type="ECO:0000313" key="4">
    <source>
        <dbReference type="EMBL" id="KAG0149144.1"/>
    </source>
</evidence>